<dbReference type="Pfam" id="PF04275">
    <property type="entry name" value="P-mevalo_kinase"/>
    <property type="match status" value="1"/>
</dbReference>
<dbReference type="InterPro" id="IPR016169">
    <property type="entry name" value="FAD-bd_PCMH_sub2"/>
</dbReference>
<evidence type="ECO:0000313" key="7">
    <source>
        <dbReference type="Proteomes" id="UP001321760"/>
    </source>
</evidence>
<dbReference type="Pfam" id="PF01565">
    <property type="entry name" value="FAD_binding_4"/>
    <property type="match status" value="1"/>
</dbReference>
<keyword evidence="7" id="KW-1185">Reference proteome</keyword>
<reference evidence="6" key="1">
    <citation type="journal article" date="2023" name="Mol. Phylogenet. Evol.">
        <title>Genome-scale phylogeny and comparative genomics of the fungal order Sordariales.</title>
        <authorList>
            <person name="Hensen N."/>
            <person name="Bonometti L."/>
            <person name="Westerberg I."/>
            <person name="Brannstrom I.O."/>
            <person name="Guillou S."/>
            <person name="Cros-Aarteil S."/>
            <person name="Calhoun S."/>
            <person name="Haridas S."/>
            <person name="Kuo A."/>
            <person name="Mondo S."/>
            <person name="Pangilinan J."/>
            <person name="Riley R."/>
            <person name="LaButti K."/>
            <person name="Andreopoulos B."/>
            <person name="Lipzen A."/>
            <person name="Chen C."/>
            <person name="Yan M."/>
            <person name="Daum C."/>
            <person name="Ng V."/>
            <person name="Clum A."/>
            <person name="Steindorff A."/>
            <person name="Ohm R.A."/>
            <person name="Martin F."/>
            <person name="Silar P."/>
            <person name="Natvig D.O."/>
            <person name="Lalanne C."/>
            <person name="Gautier V."/>
            <person name="Ament-Velasquez S.L."/>
            <person name="Kruys A."/>
            <person name="Hutchinson M.I."/>
            <person name="Powell A.J."/>
            <person name="Barry K."/>
            <person name="Miller A.N."/>
            <person name="Grigoriev I.V."/>
            <person name="Debuchy R."/>
            <person name="Gladieux P."/>
            <person name="Hiltunen Thoren M."/>
            <person name="Johannesson H."/>
        </authorList>
    </citation>
    <scope>NUCLEOTIDE SEQUENCE</scope>
    <source>
        <strain evidence="6">PSN243</strain>
    </source>
</reference>
<dbReference type="Proteomes" id="UP001321760">
    <property type="component" value="Unassembled WGS sequence"/>
</dbReference>
<dbReference type="InterPro" id="IPR000836">
    <property type="entry name" value="PRTase_dom"/>
</dbReference>
<keyword evidence="3" id="KW-0274">FAD</keyword>
<dbReference type="InterPro" id="IPR006094">
    <property type="entry name" value="Oxid_FAD_bind_N"/>
</dbReference>
<dbReference type="PROSITE" id="PS51387">
    <property type="entry name" value="FAD_PCMH"/>
    <property type="match status" value="1"/>
</dbReference>
<dbReference type="PANTHER" id="PTHR42973:SF25">
    <property type="entry name" value="PHOSPHOMEVALONATE KINASE"/>
    <property type="match status" value="1"/>
</dbReference>
<dbReference type="EMBL" id="MU865996">
    <property type="protein sequence ID" value="KAK4443287.1"/>
    <property type="molecule type" value="Genomic_DNA"/>
</dbReference>
<evidence type="ECO:0000256" key="2">
    <source>
        <dbReference type="ARBA" id="ARBA00022630"/>
    </source>
</evidence>
<feature type="domain" description="FAD-binding PCMH-type" evidence="5">
    <location>
        <begin position="301"/>
        <end position="489"/>
    </location>
</feature>
<dbReference type="SUPFAM" id="SSF53335">
    <property type="entry name" value="S-adenosyl-L-methionine-dependent methyltransferases"/>
    <property type="match status" value="1"/>
</dbReference>
<dbReference type="GO" id="GO:0004631">
    <property type="term" value="F:phosphomevalonate kinase activity"/>
    <property type="evidence" value="ECO:0007669"/>
    <property type="project" value="InterPro"/>
</dbReference>
<dbReference type="InterPro" id="IPR005919">
    <property type="entry name" value="Pmev_kin_anim"/>
</dbReference>
<comment type="similarity">
    <text evidence="1">Belongs to the oxygen-dependent FAD-linked oxidoreductase family.</text>
</comment>
<sequence length="1133" mass="122451">MASIDTLKQALKDASSSVPGAAAAYKRLLTDAEYASGFDTFKRGVGWATYQNFIIPQLSSLLAPLMSARTSISVLEIGPGPESVLGYLPDHQRRKITGYTAFEPMTLFATKLQEWFQTKAPMPSLEAPPKIHQAPFPANSQDASQTNDNKYDIIIFCHSMYGMPDKHSAVLQSLLMLPASPLDGLVAVFHRDSLDLDGFVCHHTASFPSGIVQVPDDNDALDSFSAFITGSRMGDVAVDALVRDAWRSLCRKLGRPRGEQLEFAAPEIIVAFTQHATTPAALLAEVPVVKSAVVVKNREAGLRRPAAIVRPASISHVKHCVSWAIQHSVGLTVIGGGHGGSCIVPNVVAVDMASFDQVDVIRGSPGSEGFGPLVVASTGAKTGDIIGKAMAAGLTVPLGSRPSVGSGMWLQGGIGHLARLHGLTCDAIVGAVLVIPDSARVVYVGHVPSHHQPPGAVRSGNERDLLWAIRGAGTNFGIVIKVVFRAYKAPEYVVRNWVVPLGGREDAIRKIGDFGKLVARKLLRHCSADGYLYWDAGRLHLGVTTYEVSSETVTPGKHTVASFTEIFGPETSTKTVDSIGLFETEMYLSAMHGGHGGGKTSAFKRCVFLKDIATASITDALVAALESRPSPLCYLHLLHGGGAIDDVAPEASAFGCRNWDFACVVTGVWPRGQDGTATARAVQQWVYDVVRDMLPLSVGVYGADLGPDPRDAVLSRQAFGTNLPRLARLKRFMDPQNVMTYACPLPRTPMGPQLIILVTGESGAGKDFCADIWVSVFNHQGLTTARSVSISEATKREYAAATGCSFERLLRDRSYKEEHRLALTDFFQEQVRRRPCLPEEHFLSVVGSAADVDVLFITGMRDEAPVSKFWHLIPERRLIEVRVQARDWVRQARQGTDAREQECFNQSGSFPEFSFVNNERGDHAARKFAEDHLLPLVHDDLGRLADMVRTVSDFPRQGVEFRHILDIAQRPGGLALCTSLLKSRFARDWANVDAIVCCEAGGFIFASALGSQMNVRLTLVRRAGKLPPPTVSVGKTQSHISGLTCDMDEAEETVEIERGVIVSGASVVVVDDVLATGKTLCAVLRVLNEMGVPNENVSVLVVAEFPVHRGRQLLLQKGFGNVGIRSLLVFGGV</sequence>
<dbReference type="Gene3D" id="3.40.50.300">
    <property type="entry name" value="P-loop containing nucleotide triphosphate hydrolases"/>
    <property type="match status" value="1"/>
</dbReference>
<organism evidence="6 7">
    <name type="scientific">Podospora aff. communis PSN243</name>
    <dbReference type="NCBI Taxonomy" id="3040156"/>
    <lineage>
        <taxon>Eukaryota</taxon>
        <taxon>Fungi</taxon>
        <taxon>Dikarya</taxon>
        <taxon>Ascomycota</taxon>
        <taxon>Pezizomycotina</taxon>
        <taxon>Sordariomycetes</taxon>
        <taxon>Sordariomycetidae</taxon>
        <taxon>Sordariales</taxon>
        <taxon>Podosporaceae</taxon>
        <taxon>Podospora</taxon>
    </lineage>
</organism>
<dbReference type="InterPro" id="IPR016166">
    <property type="entry name" value="FAD-bd_PCMH"/>
</dbReference>
<dbReference type="Pfam" id="PF00156">
    <property type="entry name" value="Pribosyltran"/>
    <property type="match status" value="1"/>
</dbReference>
<evidence type="ECO:0000313" key="6">
    <source>
        <dbReference type="EMBL" id="KAK4443287.1"/>
    </source>
</evidence>
<dbReference type="InterPro" id="IPR036318">
    <property type="entry name" value="FAD-bd_PCMH-like_sf"/>
</dbReference>
<dbReference type="InterPro" id="IPR029057">
    <property type="entry name" value="PRTase-like"/>
</dbReference>
<dbReference type="GO" id="GO:0071949">
    <property type="term" value="F:FAD binding"/>
    <property type="evidence" value="ECO:0007669"/>
    <property type="project" value="InterPro"/>
</dbReference>
<name>A0AAV9G789_9PEZI</name>
<comment type="caution">
    <text evidence="6">The sequence shown here is derived from an EMBL/GenBank/DDBJ whole genome shotgun (WGS) entry which is preliminary data.</text>
</comment>
<dbReference type="GO" id="GO:0016491">
    <property type="term" value="F:oxidoreductase activity"/>
    <property type="evidence" value="ECO:0007669"/>
    <property type="project" value="UniProtKB-KW"/>
</dbReference>
<proteinExistence type="inferred from homology"/>
<evidence type="ECO:0000256" key="4">
    <source>
        <dbReference type="ARBA" id="ARBA00023002"/>
    </source>
</evidence>
<dbReference type="InterPro" id="IPR050416">
    <property type="entry name" value="FAD-linked_Oxidoreductase"/>
</dbReference>
<dbReference type="CDD" id="cd06223">
    <property type="entry name" value="PRTases_typeI"/>
    <property type="match status" value="1"/>
</dbReference>
<dbReference type="InterPro" id="IPR029063">
    <property type="entry name" value="SAM-dependent_MTases_sf"/>
</dbReference>
<evidence type="ECO:0000259" key="5">
    <source>
        <dbReference type="PROSITE" id="PS51387"/>
    </source>
</evidence>
<evidence type="ECO:0000256" key="1">
    <source>
        <dbReference type="ARBA" id="ARBA00005466"/>
    </source>
</evidence>
<protein>
    <recommendedName>
        <fullName evidence="5">FAD-binding PCMH-type domain-containing protein</fullName>
    </recommendedName>
</protein>
<reference evidence="6" key="2">
    <citation type="submission" date="2023-05" db="EMBL/GenBank/DDBJ databases">
        <authorList>
            <consortium name="Lawrence Berkeley National Laboratory"/>
            <person name="Steindorff A."/>
            <person name="Hensen N."/>
            <person name="Bonometti L."/>
            <person name="Westerberg I."/>
            <person name="Brannstrom I.O."/>
            <person name="Guillou S."/>
            <person name="Cros-Aarteil S."/>
            <person name="Calhoun S."/>
            <person name="Haridas S."/>
            <person name="Kuo A."/>
            <person name="Mondo S."/>
            <person name="Pangilinan J."/>
            <person name="Riley R."/>
            <person name="Labutti K."/>
            <person name="Andreopoulos B."/>
            <person name="Lipzen A."/>
            <person name="Chen C."/>
            <person name="Yanf M."/>
            <person name="Daum C."/>
            <person name="Ng V."/>
            <person name="Clum A."/>
            <person name="Ohm R."/>
            <person name="Martin F."/>
            <person name="Silar P."/>
            <person name="Natvig D."/>
            <person name="Lalanne C."/>
            <person name="Gautier V."/>
            <person name="Ament-Velasquez S.L."/>
            <person name="Kruys A."/>
            <person name="Hutchinson M.I."/>
            <person name="Powell A.J."/>
            <person name="Barry K."/>
            <person name="Miller A.N."/>
            <person name="Grigoriev I.V."/>
            <person name="Debuchy R."/>
            <person name="Gladieux P."/>
            <person name="Thoren M.H."/>
            <person name="Johannesson H."/>
        </authorList>
    </citation>
    <scope>NUCLEOTIDE SEQUENCE</scope>
    <source>
        <strain evidence="6">PSN243</strain>
    </source>
</reference>
<keyword evidence="2" id="KW-0285">Flavoprotein</keyword>
<dbReference type="Gene3D" id="3.40.50.150">
    <property type="entry name" value="Vaccinia Virus protein VP39"/>
    <property type="match status" value="1"/>
</dbReference>
<accession>A0AAV9G789</accession>
<dbReference type="AlphaFoldDB" id="A0AAV9G789"/>
<dbReference type="Gene3D" id="3.40.462.20">
    <property type="match status" value="1"/>
</dbReference>
<dbReference type="Gene3D" id="3.30.465.10">
    <property type="match status" value="1"/>
</dbReference>
<dbReference type="PANTHER" id="PTHR42973">
    <property type="entry name" value="BINDING OXIDOREDUCTASE, PUTATIVE (AFU_ORTHOLOGUE AFUA_1G17690)-RELATED"/>
    <property type="match status" value="1"/>
</dbReference>
<dbReference type="SUPFAM" id="SSF56176">
    <property type="entry name" value="FAD-binding/transporter-associated domain-like"/>
    <property type="match status" value="1"/>
</dbReference>
<dbReference type="Gene3D" id="3.40.50.2020">
    <property type="match status" value="1"/>
</dbReference>
<dbReference type="GO" id="GO:0005737">
    <property type="term" value="C:cytoplasm"/>
    <property type="evidence" value="ECO:0007669"/>
    <property type="project" value="InterPro"/>
</dbReference>
<dbReference type="GO" id="GO:0006695">
    <property type="term" value="P:cholesterol biosynthetic process"/>
    <property type="evidence" value="ECO:0007669"/>
    <property type="project" value="InterPro"/>
</dbReference>
<dbReference type="InterPro" id="IPR027417">
    <property type="entry name" value="P-loop_NTPase"/>
</dbReference>
<keyword evidence="4" id="KW-0560">Oxidoreductase</keyword>
<evidence type="ECO:0000256" key="3">
    <source>
        <dbReference type="ARBA" id="ARBA00022827"/>
    </source>
</evidence>
<dbReference type="SUPFAM" id="SSF53271">
    <property type="entry name" value="PRTase-like"/>
    <property type="match status" value="1"/>
</dbReference>
<gene>
    <name evidence="6" type="ORF">QBC34DRAFT_337219</name>
</gene>